<keyword evidence="5 9" id="KW-0479">Metal-binding</keyword>
<evidence type="ECO:0000313" key="10">
    <source>
        <dbReference type="EMBL" id="OAG93703.1"/>
    </source>
</evidence>
<evidence type="ECO:0000256" key="6">
    <source>
        <dbReference type="ARBA" id="ARBA00022759"/>
    </source>
</evidence>
<keyword evidence="3 9" id="KW-0698">rRNA processing</keyword>
<dbReference type="InterPro" id="IPR002036">
    <property type="entry name" value="YbeY"/>
</dbReference>
<dbReference type="Gene3D" id="3.40.390.30">
    <property type="entry name" value="Metalloproteases ('zincins'), catalytic domain"/>
    <property type="match status" value="1"/>
</dbReference>
<reference evidence="10 11" key="1">
    <citation type="submission" date="2016-02" db="EMBL/GenBank/DDBJ databases">
        <title>Draft genome sequence of Acidibacillus ferrooxidans SLC66.</title>
        <authorList>
            <person name="Oliveira G."/>
            <person name="Nancucheo I."/>
            <person name="Dall'Agnol H."/>
            <person name="Johnson B."/>
            <person name="Oliveira R."/>
            <person name="Nunes G.L."/>
            <person name="Tzotzos G."/>
            <person name="Orellana S.C."/>
            <person name="Salim A.C."/>
            <person name="Araujo F.M."/>
        </authorList>
    </citation>
    <scope>NUCLEOTIDE SEQUENCE [LARGE SCALE GENOMIC DNA]</scope>
    <source>
        <strain evidence="10 11">SLC66</strain>
    </source>
</reference>
<keyword evidence="8 9" id="KW-0862">Zinc</keyword>
<keyword evidence="4 9" id="KW-0540">Nuclease</keyword>
<accession>A0A853KA16</accession>
<dbReference type="InterPro" id="IPR023091">
    <property type="entry name" value="MetalPrtase_cat_dom_sf_prd"/>
</dbReference>
<keyword evidence="7 9" id="KW-0378">Hydrolase</keyword>
<keyword evidence="6 9" id="KW-0255">Endonuclease</keyword>
<dbReference type="GO" id="GO:0005737">
    <property type="term" value="C:cytoplasm"/>
    <property type="evidence" value="ECO:0007669"/>
    <property type="project" value="UniProtKB-SubCell"/>
</dbReference>
<dbReference type="PANTHER" id="PTHR46986:SF1">
    <property type="entry name" value="ENDORIBONUCLEASE YBEY, CHLOROPLASTIC"/>
    <property type="match status" value="1"/>
</dbReference>
<evidence type="ECO:0000256" key="9">
    <source>
        <dbReference type="HAMAP-Rule" id="MF_00009"/>
    </source>
</evidence>
<feature type="binding site" evidence="9">
    <location>
        <position position="139"/>
    </location>
    <ligand>
        <name>Zn(2+)</name>
        <dbReference type="ChEBI" id="CHEBI:29105"/>
        <note>catalytic</note>
    </ligand>
</feature>
<dbReference type="EC" id="3.1.-.-" evidence="9"/>
<evidence type="ECO:0000256" key="8">
    <source>
        <dbReference type="ARBA" id="ARBA00022833"/>
    </source>
</evidence>
<dbReference type="GO" id="GO:0006364">
    <property type="term" value="P:rRNA processing"/>
    <property type="evidence" value="ECO:0007669"/>
    <property type="project" value="UniProtKB-UniRule"/>
</dbReference>
<comment type="function">
    <text evidence="9">Single strand-specific metallo-endoribonuclease involved in late-stage 70S ribosome quality control and in maturation of the 3' terminus of the 16S rRNA.</text>
</comment>
<dbReference type="PANTHER" id="PTHR46986">
    <property type="entry name" value="ENDORIBONUCLEASE YBEY, CHLOROPLASTIC"/>
    <property type="match status" value="1"/>
</dbReference>
<dbReference type="Proteomes" id="UP000077421">
    <property type="component" value="Unassembled WGS sequence"/>
</dbReference>
<evidence type="ECO:0000256" key="2">
    <source>
        <dbReference type="ARBA" id="ARBA00022517"/>
    </source>
</evidence>
<evidence type="ECO:0000256" key="1">
    <source>
        <dbReference type="ARBA" id="ARBA00010875"/>
    </source>
</evidence>
<comment type="cofactor">
    <cofactor evidence="9">
        <name>Zn(2+)</name>
        <dbReference type="ChEBI" id="CHEBI:29105"/>
    </cofactor>
    <text evidence="9">Binds 1 zinc ion.</text>
</comment>
<name>A0A853KA16_9BACL</name>
<evidence type="ECO:0000313" key="11">
    <source>
        <dbReference type="Proteomes" id="UP000077421"/>
    </source>
</evidence>
<dbReference type="Pfam" id="PF02130">
    <property type="entry name" value="YbeY"/>
    <property type="match status" value="1"/>
</dbReference>
<organism evidence="10 11">
    <name type="scientific">Ferroacidibacillus organovorans</name>
    <dbReference type="NCBI Taxonomy" id="1765683"/>
    <lineage>
        <taxon>Bacteria</taxon>
        <taxon>Bacillati</taxon>
        <taxon>Bacillota</taxon>
        <taxon>Bacilli</taxon>
        <taxon>Bacillales</taxon>
        <taxon>Alicyclobacillaceae</taxon>
        <taxon>Ferroacidibacillus</taxon>
    </lineage>
</organism>
<evidence type="ECO:0000256" key="3">
    <source>
        <dbReference type="ARBA" id="ARBA00022552"/>
    </source>
</evidence>
<evidence type="ECO:0000256" key="4">
    <source>
        <dbReference type="ARBA" id="ARBA00022722"/>
    </source>
</evidence>
<proteinExistence type="inferred from homology"/>
<keyword evidence="9" id="KW-0963">Cytoplasm</keyword>
<dbReference type="SUPFAM" id="SSF55486">
    <property type="entry name" value="Metalloproteases ('zincins'), catalytic domain"/>
    <property type="match status" value="1"/>
</dbReference>
<comment type="similarity">
    <text evidence="1 9">Belongs to the endoribonuclease YbeY family.</text>
</comment>
<sequence>MEPNESTEDMLVRIAFEVLVPREEGMSEIMERVCAAIAVAEDLAPAEVSITVVDEDTIQKYNNTYRMIDAPTDVLSFSLLETTEGEAEFEAIDERQMLGDLIICWERVERQALEYGHSVERELAFLTAHGMFHLLGYDHQTADEEATMMRMQEEILAALRFTR</sequence>
<protein>
    <recommendedName>
        <fullName evidence="9">Endoribonuclease YbeY</fullName>
        <ecNumber evidence="9">3.1.-.-</ecNumber>
    </recommendedName>
</protein>
<dbReference type="EMBL" id="LSUQ01000026">
    <property type="protein sequence ID" value="OAG93703.1"/>
    <property type="molecule type" value="Genomic_DNA"/>
</dbReference>
<dbReference type="GO" id="GO:0004222">
    <property type="term" value="F:metalloendopeptidase activity"/>
    <property type="evidence" value="ECO:0007669"/>
    <property type="project" value="InterPro"/>
</dbReference>
<dbReference type="RefSeq" id="WP_231884539.1">
    <property type="nucleotide sequence ID" value="NZ_LSUQ01000026.1"/>
</dbReference>
<dbReference type="GO" id="GO:0008270">
    <property type="term" value="F:zinc ion binding"/>
    <property type="evidence" value="ECO:0007669"/>
    <property type="project" value="UniProtKB-UniRule"/>
</dbReference>
<evidence type="ECO:0000256" key="7">
    <source>
        <dbReference type="ARBA" id="ARBA00022801"/>
    </source>
</evidence>
<keyword evidence="2 9" id="KW-0690">Ribosome biogenesis</keyword>
<comment type="caution">
    <text evidence="10">The sequence shown here is derived from an EMBL/GenBank/DDBJ whole genome shotgun (WGS) entry which is preliminary data.</text>
</comment>
<dbReference type="GO" id="GO:0004521">
    <property type="term" value="F:RNA endonuclease activity"/>
    <property type="evidence" value="ECO:0007669"/>
    <property type="project" value="UniProtKB-UniRule"/>
</dbReference>
<feature type="binding site" evidence="9">
    <location>
        <position position="133"/>
    </location>
    <ligand>
        <name>Zn(2+)</name>
        <dbReference type="ChEBI" id="CHEBI:29105"/>
        <note>catalytic</note>
    </ligand>
</feature>
<feature type="binding site" evidence="9">
    <location>
        <position position="129"/>
    </location>
    <ligand>
        <name>Zn(2+)</name>
        <dbReference type="ChEBI" id="CHEBI:29105"/>
        <note>catalytic</note>
    </ligand>
</feature>
<comment type="subcellular location">
    <subcellularLocation>
        <location evidence="9">Cytoplasm</location>
    </subcellularLocation>
</comment>
<dbReference type="HAMAP" id="MF_00009">
    <property type="entry name" value="Endoribonucl_YbeY"/>
    <property type="match status" value="1"/>
</dbReference>
<dbReference type="NCBIfam" id="TIGR00043">
    <property type="entry name" value="rRNA maturation RNase YbeY"/>
    <property type="match status" value="1"/>
</dbReference>
<dbReference type="AlphaFoldDB" id="A0A853KA16"/>
<evidence type="ECO:0000256" key="5">
    <source>
        <dbReference type="ARBA" id="ARBA00022723"/>
    </source>
</evidence>
<gene>
    <name evidence="9" type="primary">ybeY</name>
    <name evidence="10" type="ORF">AYW79_09350</name>
</gene>